<name>A0AAN0NB02_9VIBR</name>
<sequence>MRERSLTYIEDVHESAIRTFASDNKKGLASARPLSMSQAINPTTIITSLRHAPV</sequence>
<dbReference type="AlphaFoldDB" id="A0AAN0NB02"/>
<evidence type="ECO:0000313" key="2">
    <source>
        <dbReference type="Proteomes" id="UP001441914"/>
    </source>
</evidence>
<dbReference type="EMBL" id="CP135177">
    <property type="protein sequence ID" value="WZS87466.1"/>
    <property type="molecule type" value="Genomic_DNA"/>
</dbReference>
<gene>
    <name evidence="1" type="ORF">QYQ95_20400</name>
</gene>
<keyword evidence="2" id="KW-1185">Reference proteome</keyword>
<evidence type="ECO:0000313" key="1">
    <source>
        <dbReference type="EMBL" id="WZS87466.1"/>
    </source>
</evidence>
<dbReference type="RefSeq" id="WP_022571076.1">
    <property type="nucleotide sequence ID" value="NZ_CP135177.1"/>
</dbReference>
<organism evidence="1 2">
    <name type="scientific">Vibrio cyclitrophicus ZF270</name>
    <dbReference type="NCBI Taxonomy" id="1136176"/>
    <lineage>
        <taxon>Bacteria</taxon>
        <taxon>Pseudomonadati</taxon>
        <taxon>Pseudomonadota</taxon>
        <taxon>Gammaproteobacteria</taxon>
        <taxon>Vibrionales</taxon>
        <taxon>Vibrionaceae</taxon>
        <taxon>Vibrio</taxon>
    </lineage>
</organism>
<reference evidence="1 2" key="1">
    <citation type="journal article" date="2024" name="Elife">
        <title>Polysaccharide breakdown products drive degradation-dispersal cycles of foraging bacteria through changes in metabolism and motility.</title>
        <authorList>
            <person name="Stubbusch A.K."/>
            <person name="Keegstra J.M."/>
            <person name="Schwartzman J."/>
            <person name="Pontrelli S."/>
            <person name="Clerc E.E."/>
            <person name="Stocker R."/>
            <person name="Magnabosco C."/>
            <person name="Schubert O.T."/>
            <person name="Ackermann M."/>
            <person name="D'Souza G.G."/>
        </authorList>
    </citation>
    <scope>NUCLEOTIDE SEQUENCE [LARGE SCALE GENOMIC DNA]</scope>
    <source>
        <strain evidence="1 2">ZF270</strain>
    </source>
</reference>
<dbReference type="Proteomes" id="UP001441914">
    <property type="component" value="Chromosome 2"/>
</dbReference>
<proteinExistence type="predicted"/>
<protein>
    <submittedName>
        <fullName evidence="1">Uncharacterized protein</fullName>
    </submittedName>
</protein>
<accession>A0AAN0NB02</accession>